<feature type="domain" description="Peptidase M56" evidence="3">
    <location>
        <begin position="6"/>
        <end position="259"/>
    </location>
</feature>
<feature type="transmembrane region" description="Helical" evidence="1">
    <location>
        <begin position="182"/>
        <end position="201"/>
    </location>
</feature>
<dbReference type="Proteomes" id="UP001497602">
    <property type="component" value="Unassembled WGS sequence"/>
</dbReference>
<proteinExistence type="predicted"/>
<evidence type="ECO:0000313" key="5">
    <source>
        <dbReference type="Proteomes" id="UP001497602"/>
    </source>
</evidence>
<dbReference type="SUPFAM" id="SSF51261">
    <property type="entry name" value="Duplicated hybrid motif"/>
    <property type="match status" value="1"/>
</dbReference>
<sequence length="440" mass="50343">MNSLVYLLQVTLTFSVLYVLYKVFLEKLTFHNLNRIVLVLILPVSILIPYSNNFFPSIASKAIKVPVFEYIQLNNITEQLQVVEQPITTSFLNYSSALLFLYVLVLSILLIRILGAIIQLYMLKSNAKTIKKSTYKLVIANVPETFSYFNWIFIPKRNIEQLDDQIIAHEKVHIKLKHSWDVIFTEIYIAFFWFNPLLYLYRKSLKAVHEFQADKGVLNNGVKTSDYLQVLLQNLEISKPNNLYNYFNQSILKKRVTMMTKPKSNSLNKLTYIALLPVCVLLIFAFTSPAIEDDGYLNGEVTSESFSTPSFLFPVKNATKNDITSHFGKKARHPKIKKEKTHKGIDIKAKIGTPVFATADGVISKASLEDKWGNLIVMTHTDGYETWYAHLDGFNVSENQKVKKGEVIGYVGNTGFSTGPHLHYEVKQHGKHLNPLDYLE</sequence>
<dbReference type="EMBL" id="CAXJRC010000044">
    <property type="protein sequence ID" value="CAL2108399.1"/>
    <property type="molecule type" value="Genomic_DNA"/>
</dbReference>
<feature type="domain" description="M23ase beta-sheet core" evidence="2">
    <location>
        <begin position="341"/>
        <end position="435"/>
    </location>
</feature>
<name>A0ABM9PRI4_9FLAO</name>
<keyword evidence="1" id="KW-1133">Transmembrane helix</keyword>
<evidence type="ECO:0000259" key="2">
    <source>
        <dbReference type="Pfam" id="PF01551"/>
    </source>
</evidence>
<dbReference type="CDD" id="cd12797">
    <property type="entry name" value="M23_peptidase"/>
    <property type="match status" value="1"/>
</dbReference>
<dbReference type="InterPro" id="IPR050570">
    <property type="entry name" value="Cell_wall_metabolism_enzyme"/>
</dbReference>
<protein>
    <submittedName>
        <fullName evidence="4">Bla regulator protein blaR1</fullName>
    </submittedName>
</protein>
<feature type="transmembrane region" description="Helical" evidence="1">
    <location>
        <begin position="270"/>
        <end position="291"/>
    </location>
</feature>
<dbReference type="InterPro" id="IPR016047">
    <property type="entry name" value="M23ase_b-sheet_dom"/>
</dbReference>
<dbReference type="Pfam" id="PF05569">
    <property type="entry name" value="Peptidase_M56"/>
    <property type="match status" value="1"/>
</dbReference>
<keyword evidence="1" id="KW-0472">Membrane</keyword>
<organism evidence="4 5">
    <name type="scientific">Tenacibaculum vairaonense</name>
    <dbReference type="NCBI Taxonomy" id="3137860"/>
    <lineage>
        <taxon>Bacteria</taxon>
        <taxon>Pseudomonadati</taxon>
        <taxon>Bacteroidota</taxon>
        <taxon>Flavobacteriia</taxon>
        <taxon>Flavobacteriales</taxon>
        <taxon>Flavobacteriaceae</taxon>
        <taxon>Tenacibaculum</taxon>
    </lineage>
</organism>
<dbReference type="CDD" id="cd07341">
    <property type="entry name" value="M56_BlaR1_MecR1_like"/>
    <property type="match status" value="1"/>
</dbReference>
<evidence type="ECO:0000313" key="4">
    <source>
        <dbReference type="EMBL" id="CAL2108399.1"/>
    </source>
</evidence>
<dbReference type="RefSeq" id="WP_348739998.1">
    <property type="nucleotide sequence ID" value="NZ_CAXJRC010000044.1"/>
</dbReference>
<reference evidence="4 5" key="1">
    <citation type="submission" date="2024-05" db="EMBL/GenBank/DDBJ databases">
        <authorList>
            <person name="Duchaud E."/>
        </authorList>
    </citation>
    <scope>NUCLEOTIDE SEQUENCE [LARGE SCALE GENOMIC DNA]</scope>
    <source>
        <strain evidence="4">Ena-SAMPLE-TAB-13-05-2024-13:56:06:370-140305</strain>
    </source>
</reference>
<feature type="transmembrane region" description="Helical" evidence="1">
    <location>
        <begin position="6"/>
        <end position="25"/>
    </location>
</feature>
<keyword evidence="1" id="KW-0812">Transmembrane</keyword>
<comment type="caution">
    <text evidence="4">The sequence shown here is derived from an EMBL/GenBank/DDBJ whole genome shotgun (WGS) entry which is preliminary data.</text>
</comment>
<dbReference type="PANTHER" id="PTHR21666:SF270">
    <property type="entry name" value="MUREIN HYDROLASE ACTIVATOR ENVC"/>
    <property type="match status" value="1"/>
</dbReference>
<dbReference type="InterPro" id="IPR008756">
    <property type="entry name" value="Peptidase_M56"/>
</dbReference>
<feature type="transmembrane region" description="Helical" evidence="1">
    <location>
        <begin position="135"/>
        <end position="154"/>
    </location>
</feature>
<keyword evidence="5" id="KW-1185">Reference proteome</keyword>
<dbReference type="Gene3D" id="2.70.70.10">
    <property type="entry name" value="Glucose Permease (Domain IIA)"/>
    <property type="match status" value="1"/>
</dbReference>
<gene>
    <name evidence="4" type="ORF">T190115A13A_70172</name>
</gene>
<feature type="transmembrane region" description="Helical" evidence="1">
    <location>
        <begin position="32"/>
        <end position="50"/>
    </location>
</feature>
<dbReference type="PANTHER" id="PTHR21666">
    <property type="entry name" value="PEPTIDASE-RELATED"/>
    <property type="match status" value="1"/>
</dbReference>
<dbReference type="Pfam" id="PF01551">
    <property type="entry name" value="Peptidase_M23"/>
    <property type="match status" value="1"/>
</dbReference>
<evidence type="ECO:0000256" key="1">
    <source>
        <dbReference type="SAM" id="Phobius"/>
    </source>
</evidence>
<dbReference type="InterPro" id="IPR011055">
    <property type="entry name" value="Dup_hybrid_motif"/>
</dbReference>
<evidence type="ECO:0000259" key="3">
    <source>
        <dbReference type="Pfam" id="PF05569"/>
    </source>
</evidence>
<feature type="transmembrane region" description="Helical" evidence="1">
    <location>
        <begin position="99"/>
        <end position="123"/>
    </location>
</feature>
<accession>A0ABM9PRI4</accession>